<sequence length="101" mass="11853">MAKVQQIRSQQKNKAIYHSKAAAFATEQQQILFRALQLRGRIEHYAKLGGWKRNFPSQISSPYRPEPPISFQYPGSSQRQLRFIYLFFPPTHLRGEMEDLT</sequence>
<organism evidence="1 2">
    <name type="scientific">Caerostris darwini</name>
    <dbReference type="NCBI Taxonomy" id="1538125"/>
    <lineage>
        <taxon>Eukaryota</taxon>
        <taxon>Metazoa</taxon>
        <taxon>Ecdysozoa</taxon>
        <taxon>Arthropoda</taxon>
        <taxon>Chelicerata</taxon>
        <taxon>Arachnida</taxon>
        <taxon>Araneae</taxon>
        <taxon>Araneomorphae</taxon>
        <taxon>Entelegynae</taxon>
        <taxon>Araneoidea</taxon>
        <taxon>Araneidae</taxon>
        <taxon>Caerostris</taxon>
    </lineage>
</organism>
<evidence type="ECO:0000313" key="2">
    <source>
        <dbReference type="Proteomes" id="UP001054837"/>
    </source>
</evidence>
<comment type="caution">
    <text evidence="1">The sequence shown here is derived from an EMBL/GenBank/DDBJ whole genome shotgun (WGS) entry which is preliminary data.</text>
</comment>
<reference evidence="1 2" key="1">
    <citation type="submission" date="2021-06" db="EMBL/GenBank/DDBJ databases">
        <title>Caerostris darwini draft genome.</title>
        <authorList>
            <person name="Kono N."/>
            <person name="Arakawa K."/>
        </authorList>
    </citation>
    <scope>NUCLEOTIDE SEQUENCE [LARGE SCALE GENOMIC DNA]</scope>
</reference>
<dbReference type="EMBL" id="BPLQ01000405">
    <property type="protein sequence ID" value="GIX71033.1"/>
    <property type="molecule type" value="Genomic_DNA"/>
</dbReference>
<accession>A0AAV4MFA0</accession>
<evidence type="ECO:0000313" key="1">
    <source>
        <dbReference type="EMBL" id="GIX71033.1"/>
    </source>
</evidence>
<protein>
    <submittedName>
        <fullName evidence="1">Uncharacterized protein</fullName>
    </submittedName>
</protein>
<proteinExistence type="predicted"/>
<dbReference type="AlphaFoldDB" id="A0AAV4MFA0"/>
<gene>
    <name evidence="1" type="ORF">CDAR_597941</name>
</gene>
<name>A0AAV4MFA0_9ARAC</name>
<keyword evidence="2" id="KW-1185">Reference proteome</keyword>
<dbReference type="Proteomes" id="UP001054837">
    <property type="component" value="Unassembled WGS sequence"/>
</dbReference>